<name>A0A6H5GI13_9HEMI</name>
<gene>
    <name evidence="1" type="ORF">NTEN_LOCUS7256</name>
</gene>
<keyword evidence="2" id="KW-1185">Reference proteome</keyword>
<sequence>MLVQHEALGHEGCWVMMLKRNLMYLFSATAIRGFNDNTCRKERFEDEKLKARLYSVGEFSGGGPELARGDMEERKSQL</sequence>
<evidence type="ECO:0000313" key="2">
    <source>
        <dbReference type="Proteomes" id="UP000479000"/>
    </source>
</evidence>
<accession>A0A6H5GI13</accession>
<dbReference type="Proteomes" id="UP000479000">
    <property type="component" value="Unassembled WGS sequence"/>
</dbReference>
<proteinExistence type="predicted"/>
<evidence type="ECO:0000313" key="1">
    <source>
        <dbReference type="EMBL" id="CAB0001469.1"/>
    </source>
</evidence>
<organism evidence="1 2">
    <name type="scientific">Nesidiocoris tenuis</name>
    <dbReference type="NCBI Taxonomy" id="355587"/>
    <lineage>
        <taxon>Eukaryota</taxon>
        <taxon>Metazoa</taxon>
        <taxon>Ecdysozoa</taxon>
        <taxon>Arthropoda</taxon>
        <taxon>Hexapoda</taxon>
        <taxon>Insecta</taxon>
        <taxon>Pterygota</taxon>
        <taxon>Neoptera</taxon>
        <taxon>Paraneoptera</taxon>
        <taxon>Hemiptera</taxon>
        <taxon>Heteroptera</taxon>
        <taxon>Panheteroptera</taxon>
        <taxon>Cimicomorpha</taxon>
        <taxon>Miridae</taxon>
        <taxon>Dicyphina</taxon>
        <taxon>Nesidiocoris</taxon>
    </lineage>
</organism>
<protein>
    <submittedName>
        <fullName evidence="1">Uncharacterized protein</fullName>
    </submittedName>
</protein>
<dbReference type="AlphaFoldDB" id="A0A6H5GI13"/>
<dbReference type="EMBL" id="CADCXU010010876">
    <property type="protein sequence ID" value="CAB0001469.1"/>
    <property type="molecule type" value="Genomic_DNA"/>
</dbReference>
<feature type="non-terminal residue" evidence="1">
    <location>
        <position position="78"/>
    </location>
</feature>
<reference evidence="1 2" key="1">
    <citation type="submission" date="2020-02" db="EMBL/GenBank/DDBJ databases">
        <authorList>
            <person name="Ferguson B K."/>
        </authorList>
    </citation>
    <scope>NUCLEOTIDE SEQUENCE [LARGE SCALE GENOMIC DNA]</scope>
</reference>